<comment type="similarity">
    <text evidence="1">Belongs to the 'GDXG' lipolytic enzyme family.</text>
</comment>
<dbReference type="InterPro" id="IPR029058">
    <property type="entry name" value="AB_hydrolase_fold"/>
</dbReference>
<evidence type="ECO:0000256" key="1">
    <source>
        <dbReference type="ARBA" id="ARBA00010515"/>
    </source>
</evidence>
<dbReference type="InterPro" id="IPR002168">
    <property type="entry name" value="Lipase_GDXG_HIS_AS"/>
</dbReference>
<reference evidence="4 5" key="1">
    <citation type="submission" date="2021-07" db="EMBL/GenBank/DDBJ databases">
        <title>Sphingomonas sp.</title>
        <authorList>
            <person name="Feng G."/>
            <person name="Li J."/>
            <person name="Pan M."/>
        </authorList>
    </citation>
    <scope>NUCLEOTIDE SEQUENCE [LARGE SCALE GENOMIC DNA]</scope>
    <source>
        <strain evidence="4 5">RRHST34</strain>
    </source>
</reference>
<accession>A0ABS7BL39</accession>
<proteinExistence type="inferred from homology"/>
<dbReference type="RefSeq" id="WP_219747702.1">
    <property type="nucleotide sequence ID" value="NZ_JAHXZN010000001.1"/>
</dbReference>
<dbReference type="Proteomes" id="UP000759103">
    <property type="component" value="Unassembled WGS sequence"/>
</dbReference>
<dbReference type="PANTHER" id="PTHR48081:SF8">
    <property type="entry name" value="ALPHA_BETA HYDROLASE FOLD-3 DOMAIN-CONTAINING PROTEIN-RELATED"/>
    <property type="match status" value="1"/>
</dbReference>
<dbReference type="EMBL" id="JAHXZN010000001">
    <property type="protein sequence ID" value="MBW6530328.1"/>
    <property type="molecule type" value="Genomic_DNA"/>
</dbReference>
<dbReference type="GO" id="GO:0016787">
    <property type="term" value="F:hydrolase activity"/>
    <property type="evidence" value="ECO:0007669"/>
    <property type="project" value="UniProtKB-KW"/>
</dbReference>
<organism evidence="4 5">
    <name type="scientific">Sphingomonas citri</name>
    <dbReference type="NCBI Taxonomy" id="2862499"/>
    <lineage>
        <taxon>Bacteria</taxon>
        <taxon>Pseudomonadati</taxon>
        <taxon>Pseudomonadota</taxon>
        <taxon>Alphaproteobacteria</taxon>
        <taxon>Sphingomonadales</taxon>
        <taxon>Sphingomonadaceae</taxon>
        <taxon>Sphingomonas</taxon>
    </lineage>
</organism>
<sequence length="320" mass="34069">MTSTQEAHDDVDPDIRRFVVALNHGYGQFSDFAALPLPERRAAAEVVRAPWRAGGPAMAETRDGTLAGCRARFHYPGTSRTPRSALLYVHGGGWTMFSIDTHDRLMREYAARAGVVVVGIDYSLSPEARFPVALDEVVAAYRQLRGEAAAHGIAAERIAVGGDSAGANLAVAMSLRLRALGEPLPAALLLNYGAFDPAPTPSYARYDGPAYMLTIAEMDQFWRDYAGEPATLDDPLVVPARADLTGLPPAFVTIPECDILADANRAMAERLHAAGVAVEACIYPGATHSFLEAVSVSPLSDAAFEDAARWLAAVLGHAPA</sequence>
<keyword evidence="2 4" id="KW-0378">Hydrolase</keyword>
<dbReference type="InterPro" id="IPR013094">
    <property type="entry name" value="AB_hydrolase_3"/>
</dbReference>
<keyword evidence="5" id="KW-1185">Reference proteome</keyword>
<name>A0ABS7BL39_9SPHN</name>
<dbReference type="SUPFAM" id="SSF53474">
    <property type="entry name" value="alpha/beta-Hydrolases"/>
    <property type="match status" value="1"/>
</dbReference>
<comment type="caution">
    <text evidence="4">The sequence shown here is derived from an EMBL/GenBank/DDBJ whole genome shotgun (WGS) entry which is preliminary data.</text>
</comment>
<protein>
    <submittedName>
        <fullName evidence="4">Alpha/beta hydrolase</fullName>
    </submittedName>
</protein>
<evidence type="ECO:0000259" key="3">
    <source>
        <dbReference type="Pfam" id="PF07859"/>
    </source>
</evidence>
<dbReference type="InterPro" id="IPR050300">
    <property type="entry name" value="GDXG_lipolytic_enzyme"/>
</dbReference>
<feature type="domain" description="Alpha/beta hydrolase fold-3" evidence="3">
    <location>
        <begin position="86"/>
        <end position="291"/>
    </location>
</feature>
<evidence type="ECO:0000256" key="2">
    <source>
        <dbReference type="ARBA" id="ARBA00022801"/>
    </source>
</evidence>
<dbReference type="PROSITE" id="PS01173">
    <property type="entry name" value="LIPASE_GDXG_HIS"/>
    <property type="match status" value="1"/>
</dbReference>
<dbReference type="Pfam" id="PF07859">
    <property type="entry name" value="Abhydrolase_3"/>
    <property type="match status" value="1"/>
</dbReference>
<dbReference type="PANTHER" id="PTHR48081">
    <property type="entry name" value="AB HYDROLASE SUPERFAMILY PROTEIN C4A8.06C"/>
    <property type="match status" value="1"/>
</dbReference>
<evidence type="ECO:0000313" key="5">
    <source>
        <dbReference type="Proteomes" id="UP000759103"/>
    </source>
</evidence>
<evidence type="ECO:0000313" key="4">
    <source>
        <dbReference type="EMBL" id="MBW6530328.1"/>
    </source>
</evidence>
<dbReference type="Gene3D" id="3.40.50.1820">
    <property type="entry name" value="alpha/beta hydrolase"/>
    <property type="match status" value="1"/>
</dbReference>
<gene>
    <name evidence="4" type="ORF">KZ820_06225</name>
</gene>